<reference evidence="5" key="1">
    <citation type="submission" date="2025-08" db="UniProtKB">
        <authorList>
            <consortium name="RefSeq"/>
        </authorList>
    </citation>
    <scope>IDENTIFICATION</scope>
</reference>
<name>A0AB39ZAU3_DROSZ</name>
<keyword evidence="4" id="KW-1185">Reference proteome</keyword>
<feature type="compositionally biased region" description="Polar residues" evidence="2">
    <location>
        <begin position="80"/>
        <end position="97"/>
    </location>
</feature>
<evidence type="ECO:0000256" key="2">
    <source>
        <dbReference type="SAM" id="MobiDB-lite"/>
    </source>
</evidence>
<comment type="similarity">
    <text evidence="1">Belongs to the pseudouridine synthase TruB family.</text>
</comment>
<dbReference type="PANTHER" id="PTHR13195">
    <property type="entry name" value="PSEUDOURIDINE SYNTHASE-RELATED"/>
    <property type="match status" value="1"/>
</dbReference>
<dbReference type="InterPro" id="IPR039048">
    <property type="entry name" value="Trub2"/>
</dbReference>
<dbReference type="GO" id="GO:0003723">
    <property type="term" value="F:RNA binding"/>
    <property type="evidence" value="ECO:0007669"/>
    <property type="project" value="InterPro"/>
</dbReference>
<dbReference type="InterPro" id="IPR002501">
    <property type="entry name" value="PsdUridine_synth_N"/>
</dbReference>
<sequence length="283" mass="31989">MALTKVYNAATAFKNLGGVLNVYKPAGMKVKHVRNAILNNICKGLNKMEQREPDGSVRPRSFRRTSIPSSRPELLHSVQPGGSHQWSPSGTGQSSSIRKSRPVRVYHITGRLGSATENHLPDSRVTMRANHRHVSADRISGLAASIQASHQRKMFELCGVDLQTQEAYELACKGLLRPADESQPVVYGIRLVHFERPHFTLELHSINETQEYLVALVHDLALELRTAAHCSQLRCVRHAHFDVRDSLLRNSWHLPGIIKNLRHQRDILRAHNQQHRVELKAIH</sequence>
<dbReference type="RefSeq" id="XP_016931461.2">
    <property type="nucleotide sequence ID" value="XM_017075972.4"/>
</dbReference>
<proteinExistence type="inferred from homology"/>
<dbReference type="GO" id="GO:0009982">
    <property type="term" value="F:pseudouridine synthase activity"/>
    <property type="evidence" value="ECO:0007669"/>
    <property type="project" value="InterPro"/>
</dbReference>
<evidence type="ECO:0000259" key="3">
    <source>
        <dbReference type="Pfam" id="PF01509"/>
    </source>
</evidence>
<evidence type="ECO:0000313" key="5">
    <source>
        <dbReference type="RefSeq" id="XP_016931461.2"/>
    </source>
</evidence>
<dbReference type="GO" id="GO:0006396">
    <property type="term" value="P:RNA processing"/>
    <property type="evidence" value="ECO:0007669"/>
    <property type="project" value="InterPro"/>
</dbReference>
<evidence type="ECO:0000256" key="1">
    <source>
        <dbReference type="ARBA" id="ARBA00008999"/>
    </source>
</evidence>
<dbReference type="InterPro" id="IPR020103">
    <property type="entry name" value="PsdUridine_synth_cat_dom_sf"/>
</dbReference>
<feature type="region of interest" description="Disordered" evidence="2">
    <location>
        <begin position="49"/>
        <end position="100"/>
    </location>
</feature>
<accession>A0AB39ZAU3</accession>
<dbReference type="Gene3D" id="3.30.2350.10">
    <property type="entry name" value="Pseudouridine synthase"/>
    <property type="match status" value="1"/>
</dbReference>
<gene>
    <name evidence="5" type="primary">LOC108010959</name>
</gene>
<feature type="domain" description="Pseudouridine synthase II N-terminal" evidence="3">
    <location>
        <begin position="104"/>
        <end position="209"/>
    </location>
</feature>
<evidence type="ECO:0000313" key="4">
    <source>
        <dbReference type="Proteomes" id="UP001652628"/>
    </source>
</evidence>
<dbReference type="PANTHER" id="PTHR13195:SF0">
    <property type="entry name" value="PSEUDOURIDYLATE SYNTHASE TRUB2, MITOCHONDRIAL"/>
    <property type="match status" value="1"/>
</dbReference>
<dbReference type="Proteomes" id="UP001652628">
    <property type="component" value="Chromosome 2R"/>
</dbReference>
<dbReference type="AlphaFoldDB" id="A0AB39ZAU3"/>
<dbReference type="SUPFAM" id="SSF55120">
    <property type="entry name" value="Pseudouridine synthase"/>
    <property type="match status" value="1"/>
</dbReference>
<organism evidence="4 5">
    <name type="scientific">Drosophila suzukii</name>
    <name type="common">Spotted-wing drosophila fruit fly</name>
    <dbReference type="NCBI Taxonomy" id="28584"/>
    <lineage>
        <taxon>Eukaryota</taxon>
        <taxon>Metazoa</taxon>
        <taxon>Ecdysozoa</taxon>
        <taxon>Arthropoda</taxon>
        <taxon>Hexapoda</taxon>
        <taxon>Insecta</taxon>
        <taxon>Pterygota</taxon>
        <taxon>Neoptera</taxon>
        <taxon>Endopterygota</taxon>
        <taxon>Diptera</taxon>
        <taxon>Brachycera</taxon>
        <taxon>Muscomorpha</taxon>
        <taxon>Ephydroidea</taxon>
        <taxon>Drosophilidae</taxon>
        <taxon>Drosophila</taxon>
        <taxon>Sophophora</taxon>
    </lineage>
</organism>
<dbReference type="Pfam" id="PF01509">
    <property type="entry name" value="TruB_N"/>
    <property type="match status" value="1"/>
</dbReference>
<dbReference type="GO" id="GO:0001522">
    <property type="term" value="P:pseudouridine synthesis"/>
    <property type="evidence" value="ECO:0007669"/>
    <property type="project" value="InterPro"/>
</dbReference>
<protein>
    <submittedName>
        <fullName evidence="5">Pseudouridylate synthase TRUB2, mitochondrial isoform X2</fullName>
    </submittedName>
</protein>
<dbReference type="GeneID" id="108010959"/>